<dbReference type="Gene3D" id="2.40.128.110">
    <property type="entry name" value="Lipid/polyisoprenoid-binding, YceI-like"/>
    <property type="match status" value="1"/>
</dbReference>
<dbReference type="RefSeq" id="WP_121098667.1">
    <property type="nucleotide sequence ID" value="NZ_RBII01000001.1"/>
</dbReference>
<evidence type="ECO:0000256" key="1">
    <source>
        <dbReference type="SAM" id="SignalP"/>
    </source>
</evidence>
<feature type="chain" id="PRO_5019341830" evidence="1">
    <location>
        <begin position="25"/>
        <end position="207"/>
    </location>
</feature>
<dbReference type="InterPro" id="IPR036761">
    <property type="entry name" value="TTHA0802/YceI-like_sf"/>
</dbReference>
<reference evidence="3 4" key="1">
    <citation type="submission" date="2018-10" db="EMBL/GenBank/DDBJ databases">
        <title>Genomic Encyclopedia of Type Strains, Phase IV (KMG-IV): sequencing the most valuable type-strain genomes for metagenomic binning, comparative biology and taxonomic classification.</title>
        <authorList>
            <person name="Goeker M."/>
        </authorList>
    </citation>
    <scope>NUCLEOTIDE SEQUENCE [LARGE SCALE GENOMIC DNA]</scope>
    <source>
        <strain evidence="3 4">DSM 22008</strain>
    </source>
</reference>
<accession>A0A420WIU7</accession>
<dbReference type="SMART" id="SM00867">
    <property type="entry name" value="YceI"/>
    <property type="match status" value="1"/>
</dbReference>
<keyword evidence="1" id="KW-0732">Signal</keyword>
<sequence>MKIRFFLLFALSAIGASIIGSCAAAPNPSPTSAPQGAYILDPNHTSVTWSLSHSGLSNYTARFNGITGALDFYPQSPEKSRVDIIIDPMSLSTGLPEFDKTLITDKKYFDAENHPEIRFTSTDITPTGETTAVITGDITFRGVTRPVDLITKFNGAGKSFGHPGETLGFSATAEIYRSKWGMDYLITLANIGDKVTLRIEAEFNEKQ</sequence>
<protein>
    <submittedName>
        <fullName evidence="3">Polyisoprenoid-binding protein YceI</fullName>
    </submittedName>
</protein>
<comment type="caution">
    <text evidence="3">The sequence shown here is derived from an EMBL/GenBank/DDBJ whole genome shotgun (WGS) entry which is preliminary data.</text>
</comment>
<dbReference type="OrthoDB" id="9811006at2"/>
<evidence type="ECO:0000313" key="4">
    <source>
        <dbReference type="Proteomes" id="UP000282211"/>
    </source>
</evidence>
<dbReference type="Proteomes" id="UP000282211">
    <property type="component" value="Unassembled WGS sequence"/>
</dbReference>
<dbReference type="Pfam" id="PF04264">
    <property type="entry name" value="YceI"/>
    <property type="match status" value="1"/>
</dbReference>
<organism evidence="3 4">
    <name type="scientific">Litorimonas taeanensis</name>
    <dbReference type="NCBI Taxonomy" id="568099"/>
    <lineage>
        <taxon>Bacteria</taxon>
        <taxon>Pseudomonadati</taxon>
        <taxon>Pseudomonadota</taxon>
        <taxon>Alphaproteobacteria</taxon>
        <taxon>Maricaulales</taxon>
        <taxon>Robiginitomaculaceae</taxon>
    </lineage>
</organism>
<proteinExistence type="predicted"/>
<keyword evidence="4" id="KW-1185">Reference proteome</keyword>
<dbReference type="AlphaFoldDB" id="A0A420WIU7"/>
<dbReference type="PROSITE" id="PS51257">
    <property type="entry name" value="PROKAR_LIPOPROTEIN"/>
    <property type="match status" value="1"/>
</dbReference>
<feature type="domain" description="Lipid/polyisoprenoid-binding YceI-like" evidence="2">
    <location>
        <begin position="37"/>
        <end position="204"/>
    </location>
</feature>
<evidence type="ECO:0000259" key="2">
    <source>
        <dbReference type="SMART" id="SM00867"/>
    </source>
</evidence>
<dbReference type="SUPFAM" id="SSF101874">
    <property type="entry name" value="YceI-like"/>
    <property type="match status" value="1"/>
</dbReference>
<gene>
    <name evidence="3" type="ORF">DES40_0147</name>
</gene>
<evidence type="ECO:0000313" key="3">
    <source>
        <dbReference type="EMBL" id="RKQ70845.1"/>
    </source>
</evidence>
<dbReference type="PANTHER" id="PTHR34406">
    <property type="entry name" value="PROTEIN YCEI"/>
    <property type="match status" value="1"/>
</dbReference>
<dbReference type="InterPro" id="IPR007372">
    <property type="entry name" value="Lipid/polyisoprenoid-bd_YceI"/>
</dbReference>
<feature type="signal peptide" evidence="1">
    <location>
        <begin position="1"/>
        <end position="24"/>
    </location>
</feature>
<name>A0A420WIU7_9PROT</name>
<dbReference type="PANTHER" id="PTHR34406:SF1">
    <property type="entry name" value="PROTEIN YCEI"/>
    <property type="match status" value="1"/>
</dbReference>
<dbReference type="EMBL" id="RBII01000001">
    <property type="protein sequence ID" value="RKQ70845.1"/>
    <property type="molecule type" value="Genomic_DNA"/>
</dbReference>
<dbReference type="InParanoid" id="A0A420WIU7"/>